<evidence type="ECO:0000313" key="2">
    <source>
        <dbReference type="EMBL" id="GDY49526.1"/>
    </source>
</evidence>
<evidence type="ECO:0000256" key="1">
    <source>
        <dbReference type="SAM" id="MobiDB-lite"/>
    </source>
</evidence>
<accession>A0A4D4KRJ9</accession>
<dbReference type="EMBL" id="BJHW01000001">
    <property type="protein sequence ID" value="GDY49526.1"/>
    <property type="molecule type" value="Genomic_DNA"/>
</dbReference>
<organism evidence="2 3">
    <name type="scientific">Streptomyces violaceusniger</name>
    <dbReference type="NCBI Taxonomy" id="68280"/>
    <lineage>
        <taxon>Bacteria</taxon>
        <taxon>Bacillati</taxon>
        <taxon>Actinomycetota</taxon>
        <taxon>Actinomycetes</taxon>
        <taxon>Kitasatosporales</taxon>
        <taxon>Streptomycetaceae</taxon>
        <taxon>Streptomyces</taxon>
        <taxon>Streptomyces violaceusniger group</taxon>
    </lineage>
</organism>
<evidence type="ECO:0000313" key="3">
    <source>
        <dbReference type="Proteomes" id="UP000301309"/>
    </source>
</evidence>
<comment type="caution">
    <text evidence="2">The sequence shown here is derived from an EMBL/GenBank/DDBJ whole genome shotgun (WGS) entry which is preliminary data.</text>
</comment>
<dbReference type="AlphaFoldDB" id="A0A4D4KRJ9"/>
<gene>
    <name evidence="2" type="ORF">SVIO_001490</name>
</gene>
<dbReference type="Proteomes" id="UP000301309">
    <property type="component" value="Unassembled WGS sequence"/>
</dbReference>
<reference evidence="2 3" key="1">
    <citation type="journal article" date="2020" name="Int. J. Syst. Evol. Microbiol.">
        <title>Reclassification of Streptomyces castelarensis and Streptomyces sporoclivatus as later heterotypic synonyms of Streptomyces antimycoticus.</title>
        <authorList>
            <person name="Komaki H."/>
            <person name="Tamura T."/>
        </authorList>
    </citation>
    <scope>NUCLEOTIDE SEQUENCE [LARGE SCALE GENOMIC DNA]</scope>
    <source>
        <strain evidence="2 3">NBRC 13459</strain>
    </source>
</reference>
<proteinExistence type="predicted"/>
<feature type="compositionally biased region" description="Gly residues" evidence="1">
    <location>
        <begin position="148"/>
        <end position="157"/>
    </location>
</feature>
<protein>
    <submittedName>
        <fullName evidence="2">Uncharacterized protein</fullName>
    </submittedName>
</protein>
<name>A0A4D4KRJ9_STRVO</name>
<keyword evidence="3" id="KW-1185">Reference proteome</keyword>
<sequence length="516" mass="57116">MNARRRIRAYLPEVAQMVQRIDLSGAWQADDQGVYYVRHLPDNTVWWAGLSAPWFFHAGLAFTNVFRGTFDPGRMTLTGAWADVPRGNNTLQQGNLSLDVVKISGTQAVRAHEALPGPAVPNIPPNGDRNGDDGKPGKPQFQLRKTSGTGGFGGSVWNRGGGQWGPLPLDYRFANTRRNDHNVFSDHVTPYRDFTVAFADLEGADLGWAEPPMPRDYCTWVFSWLRIGGEDQDGDFDMVVRIHRNDLDAQPHFWDQGWVQPAAYIRNRFDARQPDGTPNNRLRPETIMYGRDNDEDHCAGQPGILMPGWMEDAGDSVLINGQPLNGGLQQDFAENVLLPDPFHPATGTQIPELILRPPMTLRISGCLALDHHECPDTTDPAKLLAHLPEIHPVYALDILQDFSRRRSSASLTGAWHADDVGTYYLRDLGGTELWWLGLSRDQGRSFANVFHGRIMDGSIAGDWADVPMGPSGTRSQGTLTLTPGLGGVTTTVITTEDRSGGFSGSRWQKLYDRPVA</sequence>
<feature type="region of interest" description="Disordered" evidence="1">
    <location>
        <begin position="112"/>
        <end position="157"/>
    </location>
</feature>